<dbReference type="OrthoDB" id="961808at2"/>
<name>A0A2U1FKM7_9PORP</name>
<keyword evidence="3" id="KW-1185">Reference proteome</keyword>
<dbReference type="AlphaFoldDB" id="A0A2U1FKM7"/>
<dbReference type="GeneID" id="94550265"/>
<keyword evidence="1" id="KW-0472">Membrane</keyword>
<keyword evidence="1" id="KW-0812">Transmembrane</keyword>
<proteinExistence type="predicted"/>
<dbReference type="EMBL" id="QEKY01000004">
    <property type="protein sequence ID" value="PVZ12731.1"/>
    <property type="molecule type" value="Genomic_DNA"/>
</dbReference>
<keyword evidence="1" id="KW-1133">Transmembrane helix</keyword>
<dbReference type="RefSeq" id="WP_116678817.1">
    <property type="nucleotide sequence ID" value="NZ_QEKY01000004.1"/>
</dbReference>
<accession>A0A2U1FKM7</accession>
<protein>
    <recommendedName>
        <fullName evidence="4">CorA-like Mg2+ transporter protein</fullName>
    </recommendedName>
</protein>
<evidence type="ECO:0000313" key="2">
    <source>
        <dbReference type="EMBL" id="PVZ12731.1"/>
    </source>
</evidence>
<evidence type="ECO:0000256" key="1">
    <source>
        <dbReference type="SAM" id="Phobius"/>
    </source>
</evidence>
<evidence type="ECO:0000313" key="3">
    <source>
        <dbReference type="Proteomes" id="UP000245462"/>
    </source>
</evidence>
<comment type="caution">
    <text evidence="2">The sequence shown here is derived from an EMBL/GenBank/DDBJ whole genome shotgun (WGS) entry which is preliminary data.</text>
</comment>
<feature type="transmembrane region" description="Helical" evidence="1">
    <location>
        <begin position="511"/>
        <end position="528"/>
    </location>
</feature>
<organism evidence="2 3">
    <name type="scientific">Porphyromonas loveana</name>
    <dbReference type="NCBI Taxonomy" id="1884669"/>
    <lineage>
        <taxon>Bacteria</taxon>
        <taxon>Pseudomonadati</taxon>
        <taxon>Bacteroidota</taxon>
        <taxon>Bacteroidia</taxon>
        <taxon>Bacteroidales</taxon>
        <taxon>Porphyromonadaceae</taxon>
        <taxon>Porphyromonas</taxon>
    </lineage>
</organism>
<sequence>MCDKNSSCHIFIFPFQWDYIGRKVSPKEHIPYNDRADIRAFDRLYSEVSPLKRSYFKIGQSAKYYNEYVYFHPFARKALYGTEENESVYYYELDAADGVYSINIRTAKFSKTYDLTLDRVSVHVFDTGVGIVSFSLKNTKYTDEEDILRINDFGRRLYPQFLTEDNRLGAKNRFLADSISGHIGSLNFYEDFRQYEESIEHRSAFLSPDHIRQVFGYSPTDQVGDPWCKFVFRDEDERAGTIRISPIMDDRMYFLSYYYNKELSDKIKECKRSRSFRDRIGSLCRGGNQPKYAYEVGSKKDFWSRYMFGDGLDLGIANGDMQLSETQRCTYARWVESGTLIGITRDSSVYLTNWDLIETHFTSMYYQMAILCLVQRASVLRFSGEIANLTEEILGKKKKVGKHIKGLYENYIRFLNQIFFREVTSQIQGIEMYEMFQRNMNIERDVKALDEEMAELFNYLEIDEQGKLNKVANVYLPLALLTGLFGINTFADDGWFKWLFAFGGNGMTWSIGDTFTTVIIAMCLYFPIRYHIKNRK</sequence>
<feature type="transmembrane region" description="Helical" evidence="1">
    <location>
        <begin position="474"/>
        <end position="491"/>
    </location>
</feature>
<evidence type="ECO:0008006" key="4">
    <source>
        <dbReference type="Google" id="ProtNLM"/>
    </source>
</evidence>
<gene>
    <name evidence="2" type="ORF">C7382_10438</name>
</gene>
<dbReference type="Proteomes" id="UP000245462">
    <property type="component" value="Unassembled WGS sequence"/>
</dbReference>
<reference evidence="2 3" key="1">
    <citation type="submission" date="2018-04" db="EMBL/GenBank/DDBJ databases">
        <title>Genomic Encyclopedia of Type Strains, Phase IV (KMG-IV): sequencing the most valuable type-strain genomes for metagenomic binning, comparative biology and taxonomic classification.</title>
        <authorList>
            <person name="Goeker M."/>
        </authorList>
    </citation>
    <scope>NUCLEOTIDE SEQUENCE [LARGE SCALE GENOMIC DNA]</scope>
    <source>
        <strain evidence="2 3">DSM 28520</strain>
    </source>
</reference>